<keyword evidence="5" id="KW-0442">Lipid degradation</keyword>
<dbReference type="InterPro" id="IPR001736">
    <property type="entry name" value="PLipase_D/transphosphatidylase"/>
</dbReference>
<evidence type="ECO:0000313" key="9">
    <source>
        <dbReference type="Proteomes" id="UP000033423"/>
    </source>
</evidence>
<protein>
    <recommendedName>
        <fullName evidence="3">phospholipase D</fullName>
        <ecNumber evidence="3">3.1.4.4</ecNumber>
    </recommendedName>
</protein>
<dbReference type="EC" id="3.1.4.4" evidence="3"/>
<accession>A0A0F3GSX9</accession>
<dbReference type="PANTHER" id="PTHR43856">
    <property type="entry name" value="CARDIOLIPIN HYDROLASE"/>
    <property type="match status" value="1"/>
</dbReference>
<evidence type="ECO:0000256" key="3">
    <source>
        <dbReference type="ARBA" id="ARBA00012027"/>
    </source>
</evidence>
<dbReference type="GO" id="GO:0016891">
    <property type="term" value="F:RNA endonuclease activity producing 5'-phosphomonoesters, hydrolytic mechanism"/>
    <property type="evidence" value="ECO:0007669"/>
    <property type="project" value="TreeGrafter"/>
</dbReference>
<evidence type="ECO:0000256" key="2">
    <source>
        <dbReference type="ARBA" id="ARBA00008664"/>
    </source>
</evidence>
<dbReference type="PANTHER" id="PTHR43856:SF1">
    <property type="entry name" value="MITOCHONDRIAL CARDIOLIPIN HYDROLASE"/>
    <property type="match status" value="1"/>
</dbReference>
<keyword evidence="6" id="KW-0443">Lipid metabolism</keyword>
<gene>
    <name evidence="8" type="ORF">MBAV_002698</name>
</gene>
<evidence type="ECO:0000256" key="6">
    <source>
        <dbReference type="ARBA" id="ARBA00023098"/>
    </source>
</evidence>
<dbReference type="Proteomes" id="UP000033423">
    <property type="component" value="Unassembled WGS sequence"/>
</dbReference>
<evidence type="ECO:0000313" key="8">
    <source>
        <dbReference type="EMBL" id="KJU85110.1"/>
    </source>
</evidence>
<comment type="caution">
    <text evidence="8">The sequence shown here is derived from an EMBL/GenBank/DDBJ whole genome shotgun (WGS) entry which is preliminary data.</text>
</comment>
<name>A0A0F3GSX9_9BACT</name>
<feature type="non-terminal residue" evidence="8">
    <location>
        <position position="527"/>
    </location>
</feature>
<dbReference type="EMBL" id="LACI01001157">
    <property type="protein sequence ID" value="KJU85110.1"/>
    <property type="molecule type" value="Genomic_DNA"/>
</dbReference>
<dbReference type="InterPro" id="IPR051406">
    <property type="entry name" value="PLD_domain"/>
</dbReference>
<dbReference type="PROSITE" id="PS50035">
    <property type="entry name" value="PLD"/>
    <property type="match status" value="1"/>
</dbReference>
<dbReference type="GO" id="GO:0016042">
    <property type="term" value="P:lipid catabolic process"/>
    <property type="evidence" value="ECO:0007669"/>
    <property type="project" value="UniProtKB-KW"/>
</dbReference>
<dbReference type="GO" id="GO:0004630">
    <property type="term" value="F:phospholipase D activity"/>
    <property type="evidence" value="ECO:0007669"/>
    <property type="project" value="UniProtKB-EC"/>
</dbReference>
<dbReference type="Pfam" id="PF13091">
    <property type="entry name" value="PLDc_2"/>
    <property type="match status" value="2"/>
</dbReference>
<dbReference type="GO" id="GO:0006793">
    <property type="term" value="P:phosphorus metabolic process"/>
    <property type="evidence" value="ECO:0007669"/>
    <property type="project" value="UniProtKB-ARBA"/>
</dbReference>
<dbReference type="InterPro" id="IPR025202">
    <property type="entry name" value="PLD-like_dom"/>
</dbReference>
<comment type="similarity">
    <text evidence="2">Belongs to the phospholipase D family.</text>
</comment>
<dbReference type="Gene3D" id="3.30.870.10">
    <property type="entry name" value="Endonuclease Chain A"/>
    <property type="match status" value="2"/>
</dbReference>
<evidence type="ECO:0000256" key="1">
    <source>
        <dbReference type="ARBA" id="ARBA00000798"/>
    </source>
</evidence>
<organism evidence="8 9">
    <name type="scientific">Candidatus Magnetobacterium bavaricum</name>
    <dbReference type="NCBI Taxonomy" id="29290"/>
    <lineage>
        <taxon>Bacteria</taxon>
        <taxon>Pseudomonadati</taxon>
        <taxon>Nitrospirota</taxon>
        <taxon>Thermodesulfovibrionia</taxon>
        <taxon>Thermodesulfovibrionales</taxon>
        <taxon>Candidatus Magnetobacteriaceae</taxon>
        <taxon>Candidatus Magnetobacterium</taxon>
    </lineage>
</organism>
<evidence type="ECO:0000256" key="4">
    <source>
        <dbReference type="ARBA" id="ARBA00022801"/>
    </source>
</evidence>
<evidence type="ECO:0000259" key="7">
    <source>
        <dbReference type="PROSITE" id="PS50035"/>
    </source>
</evidence>
<comment type="catalytic activity">
    <reaction evidence="1">
        <text>a 1,2-diacyl-sn-glycero-3-phosphocholine + H2O = a 1,2-diacyl-sn-glycero-3-phosphate + choline + H(+)</text>
        <dbReference type="Rhea" id="RHEA:14445"/>
        <dbReference type="ChEBI" id="CHEBI:15354"/>
        <dbReference type="ChEBI" id="CHEBI:15377"/>
        <dbReference type="ChEBI" id="CHEBI:15378"/>
        <dbReference type="ChEBI" id="CHEBI:57643"/>
        <dbReference type="ChEBI" id="CHEBI:58608"/>
        <dbReference type="EC" id="3.1.4.4"/>
    </reaction>
</comment>
<reference evidence="8 9" key="1">
    <citation type="submission" date="2015-02" db="EMBL/GenBank/DDBJ databases">
        <title>Single-cell genomics of uncultivated deep-branching MTB reveals a conserved set of magnetosome genes.</title>
        <authorList>
            <person name="Kolinko S."/>
            <person name="Richter M."/>
            <person name="Glockner F.O."/>
            <person name="Brachmann A."/>
            <person name="Schuler D."/>
        </authorList>
    </citation>
    <scope>NUCLEOTIDE SEQUENCE [LARGE SCALE GENOMIC DNA]</scope>
    <source>
        <strain evidence="8">TM-1</strain>
    </source>
</reference>
<keyword evidence="4" id="KW-0378">Hydrolase</keyword>
<proteinExistence type="inferred from homology"/>
<keyword evidence="9" id="KW-1185">Reference proteome</keyword>
<dbReference type="AlphaFoldDB" id="A0A0F3GSX9"/>
<evidence type="ECO:0000256" key="5">
    <source>
        <dbReference type="ARBA" id="ARBA00022963"/>
    </source>
</evidence>
<dbReference type="SUPFAM" id="SSF56024">
    <property type="entry name" value="Phospholipase D/nuclease"/>
    <property type="match status" value="2"/>
</dbReference>
<feature type="domain" description="PLD phosphodiesterase" evidence="7">
    <location>
        <begin position="285"/>
        <end position="312"/>
    </location>
</feature>
<sequence>MEGFAEEYCHPSYKWIGQKRFVTNVQGWNISNFPGGIGFSFCDCGPGIALKVLLKVFRQDGVCEYYLMDAYHNGHFGENWQKWQTHQLPLFPYEGLHGHAENIKFSYIIHKDGRSIPSYYEYKFASIHDFHKGRVENSDFHDSYFKIPNTYRTFEVEQAEVQDALDRINTLYGDLPVRPFFTRGNTWNTDHPIHEIHRNIDWVIERKKADPDGRHYIQMAIFDFDNYHVAQHLIHAVQAGVEVECIADWPAVSSLNVTENIAKMRRAGIPIYGIVRNTPCDPTQGIASMHTKIIIFDGEIVHSSSYNLHFHLWGGNWENGLVYYSPDFVTVYSNIYHALRGGVVQRLNVTPEHRYNLYYSFGSYYTTFRHYYRAQDAIVTEINNARHTIIVSMFDIGYLTGVSSGDNHETDVITALINARNRGVRVKIILNGMICHTGELPQSWDTGKWRPLKEPVKRLKDNWMEVVFVYYWESIYSPLHHKFAVFDNYTVITESCNWYVASLYSDEVLSVVRDERLAREFTDEANL</sequence>